<protein>
    <recommendedName>
        <fullName evidence="1">VOC domain-containing protein</fullName>
    </recommendedName>
</protein>
<feature type="domain" description="VOC" evidence="1">
    <location>
        <begin position="7"/>
        <end position="120"/>
    </location>
</feature>
<dbReference type="AlphaFoldDB" id="A0A1H3RFF0"/>
<accession>A0A1H3RFF0</accession>
<dbReference type="InterPro" id="IPR041581">
    <property type="entry name" value="Glyoxalase_6"/>
</dbReference>
<dbReference type="EMBL" id="FNQB01000002">
    <property type="protein sequence ID" value="SDZ24417.1"/>
    <property type="molecule type" value="Genomic_DNA"/>
</dbReference>
<dbReference type="SUPFAM" id="SSF54593">
    <property type="entry name" value="Glyoxalase/Bleomycin resistance protein/Dihydroxybiphenyl dioxygenase"/>
    <property type="match status" value="1"/>
</dbReference>
<dbReference type="STRING" id="137265.SAMN05421684_3783"/>
<sequence length="120" mass="13392">MSGMIGRLYNVVIDCPDPSALAGFYSELLGMPVTHKREGWVVISDDRVRIAFQLASDLREPRWPDPERPQQLHLDVMVDDIDQAESQAIALGAKRLPGDGADFRVFEDPAGHPFCLVFEV</sequence>
<organism evidence="2 3">
    <name type="scientific">Asanoa ishikariensis</name>
    <dbReference type="NCBI Taxonomy" id="137265"/>
    <lineage>
        <taxon>Bacteria</taxon>
        <taxon>Bacillati</taxon>
        <taxon>Actinomycetota</taxon>
        <taxon>Actinomycetes</taxon>
        <taxon>Micromonosporales</taxon>
        <taxon>Micromonosporaceae</taxon>
        <taxon>Asanoa</taxon>
    </lineage>
</organism>
<dbReference type="PANTHER" id="PTHR35908">
    <property type="entry name" value="HYPOTHETICAL FUSION PROTEIN"/>
    <property type="match status" value="1"/>
</dbReference>
<dbReference type="PANTHER" id="PTHR35908:SF1">
    <property type="entry name" value="CONSERVED PROTEIN"/>
    <property type="match status" value="1"/>
</dbReference>
<evidence type="ECO:0000259" key="1">
    <source>
        <dbReference type="PROSITE" id="PS51819"/>
    </source>
</evidence>
<dbReference type="Pfam" id="PF18029">
    <property type="entry name" value="Glyoxalase_6"/>
    <property type="match status" value="1"/>
</dbReference>
<dbReference type="Proteomes" id="UP000199632">
    <property type="component" value="Unassembled WGS sequence"/>
</dbReference>
<dbReference type="OrthoDB" id="4211373at2"/>
<reference evidence="3" key="1">
    <citation type="submission" date="2016-10" db="EMBL/GenBank/DDBJ databases">
        <authorList>
            <person name="Varghese N."/>
            <person name="Submissions S."/>
        </authorList>
    </citation>
    <scope>NUCLEOTIDE SEQUENCE [LARGE SCALE GENOMIC DNA]</scope>
    <source>
        <strain evidence="3">DSM 44718</strain>
    </source>
</reference>
<name>A0A1H3RFF0_9ACTN</name>
<evidence type="ECO:0000313" key="2">
    <source>
        <dbReference type="EMBL" id="SDZ24417.1"/>
    </source>
</evidence>
<dbReference type="PROSITE" id="PS51819">
    <property type="entry name" value="VOC"/>
    <property type="match status" value="1"/>
</dbReference>
<proteinExistence type="predicted"/>
<dbReference type="Gene3D" id="3.10.180.10">
    <property type="entry name" value="2,3-Dihydroxybiphenyl 1,2-Dioxygenase, domain 1"/>
    <property type="match status" value="1"/>
</dbReference>
<dbReference type="InterPro" id="IPR037523">
    <property type="entry name" value="VOC_core"/>
</dbReference>
<keyword evidence="3" id="KW-1185">Reference proteome</keyword>
<dbReference type="InterPro" id="IPR029068">
    <property type="entry name" value="Glyas_Bleomycin-R_OHBP_Dase"/>
</dbReference>
<evidence type="ECO:0000313" key="3">
    <source>
        <dbReference type="Proteomes" id="UP000199632"/>
    </source>
</evidence>
<gene>
    <name evidence="2" type="ORF">SAMN05421684_3783</name>
</gene>
<dbReference type="CDD" id="cd06587">
    <property type="entry name" value="VOC"/>
    <property type="match status" value="1"/>
</dbReference>